<name>A0A939JJQ1_9ACTN</name>
<feature type="chain" id="PRO_5037806310" evidence="2">
    <location>
        <begin position="38"/>
        <end position="220"/>
    </location>
</feature>
<feature type="compositionally biased region" description="Pro residues" evidence="1">
    <location>
        <begin position="210"/>
        <end position="220"/>
    </location>
</feature>
<dbReference type="RefSeq" id="WP_206963291.1">
    <property type="nucleotide sequence ID" value="NZ_BAAAJJ010000001.1"/>
</dbReference>
<evidence type="ECO:0000256" key="1">
    <source>
        <dbReference type="SAM" id="MobiDB-lite"/>
    </source>
</evidence>
<organism evidence="3 4">
    <name type="scientific">Streptomyces beijiangensis</name>
    <dbReference type="NCBI Taxonomy" id="163361"/>
    <lineage>
        <taxon>Bacteria</taxon>
        <taxon>Bacillati</taxon>
        <taxon>Actinomycetota</taxon>
        <taxon>Actinomycetes</taxon>
        <taxon>Kitasatosporales</taxon>
        <taxon>Streptomycetaceae</taxon>
        <taxon>Streptomyces</taxon>
    </lineage>
</organism>
<feature type="region of interest" description="Disordered" evidence="1">
    <location>
        <begin position="200"/>
        <end position="220"/>
    </location>
</feature>
<evidence type="ECO:0000313" key="3">
    <source>
        <dbReference type="EMBL" id="MBO0513874.1"/>
    </source>
</evidence>
<protein>
    <submittedName>
        <fullName evidence="3">Uncharacterized protein</fullName>
    </submittedName>
</protein>
<reference evidence="3" key="1">
    <citation type="submission" date="2021-03" db="EMBL/GenBank/DDBJ databases">
        <title>Streptomyces poriferae sp. nov., a novel marine sponge-derived Actinobacteria species with anti-MRSA activity.</title>
        <authorList>
            <person name="Sandoval-Powers M."/>
            <person name="Kralova S."/>
            <person name="Nguyen G.-S."/>
            <person name="Fawwal D."/>
            <person name="Degnes K."/>
            <person name="Klinkenberg G."/>
            <person name="Sletta H."/>
            <person name="Wentzel A."/>
            <person name="Liles M.R."/>
        </authorList>
    </citation>
    <scope>NUCLEOTIDE SEQUENCE</scope>
    <source>
        <strain evidence="3">DSM 41794</strain>
    </source>
</reference>
<dbReference type="AlphaFoldDB" id="A0A939JJQ1"/>
<keyword evidence="4" id="KW-1185">Reference proteome</keyword>
<proteinExistence type="predicted"/>
<keyword evidence="2" id="KW-0732">Signal</keyword>
<dbReference type="EMBL" id="JAFLRJ010000170">
    <property type="protein sequence ID" value="MBO0513874.1"/>
    <property type="molecule type" value="Genomic_DNA"/>
</dbReference>
<dbReference type="Proteomes" id="UP000664167">
    <property type="component" value="Unassembled WGS sequence"/>
</dbReference>
<comment type="caution">
    <text evidence="3">The sequence shown here is derived from an EMBL/GenBank/DDBJ whole genome shotgun (WGS) entry which is preliminary data.</text>
</comment>
<feature type="compositionally biased region" description="Low complexity" evidence="1">
    <location>
        <begin position="200"/>
        <end position="209"/>
    </location>
</feature>
<sequence>MKETEMAMLDVRKFRGRITALAVAGSALLMTGGSALAAGPQDGGAAPGPKEAHVSGDAWVRFGADPDNPMRRFIFDAYGAPYRVVDGKVSFTHLGHGAVRYFHPKSPGSKEGWWGTVKVDYVMTGGPVAVVSGTITDGPDTKGARKSFSVYSDPRGHAFDRMGFSWGVVDARCTQNNAAPAPFNSYVSGRGYTVRSVELPDPGGAVVEEPPVPGCPPENQ</sequence>
<evidence type="ECO:0000313" key="4">
    <source>
        <dbReference type="Proteomes" id="UP000664167"/>
    </source>
</evidence>
<gene>
    <name evidence="3" type="ORF">J0695_19025</name>
</gene>
<evidence type="ECO:0000256" key="2">
    <source>
        <dbReference type="SAM" id="SignalP"/>
    </source>
</evidence>
<accession>A0A939JJQ1</accession>
<feature type="signal peptide" evidence="2">
    <location>
        <begin position="1"/>
        <end position="37"/>
    </location>
</feature>